<accession>A0A150I0X6</accession>
<comment type="caution">
    <text evidence="1">The sequence shown here is derived from an EMBL/GenBank/DDBJ whole genome shotgun (WGS) entry which is preliminary data.</text>
</comment>
<gene>
    <name evidence="1" type="ORF">AVENLUH13518_00033</name>
</gene>
<proteinExistence type="predicted"/>
<dbReference type="AlphaFoldDB" id="A0A150I0X6"/>
<dbReference type="EMBL" id="JRHX01000005">
    <property type="protein sequence ID" value="KXZ73259.1"/>
    <property type="molecule type" value="Genomic_DNA"/>
</dbReference>
<organism evidence="1 2">
    <name type="scientific">Acinetobacter venetianus</name>
    <dbReference type="NCBI Taxonomy" id="52133"/>
    <lineage>
        <taxon>Bacteria</taxon>
        <taxon>Pseudomonadati</taxon>
        <taxon>Pseudomonadota</taxon>
        <taxon>Gammaproteobacteria</taxon>
        <taxon>Moraxellales</taxon>
        <taxon>Moraxellaceae</taxon>
        <taxon>Acinetobacter</taxon>
    </lineage>
</organism>
<dbReference type="Proteomes" id="UP000075544">
    <property type="component" value="Unassembled WGS sequence"/>
</dbReference>
<dbReference type="PATRIC" id="fig|52133.19.peg.36"/>
<evidence type="ECO:0000313" key="2">
    <source>
        <dbReference type="Proteomes" id="UP000075544"/>
    </source>
</evidence>
<sequence>MKKQNFLLIVFSLFTMTNAYSEIDQKMLGDTVKKMSMYEHEVDLNEDRKTFSTYIAPVKVSTKQEFDYVKKLFSQADVLSGLIDVKYSLCNQIGVQYSYLDFLKLNKQIDEKRTNMEVKITESHIKGYSSLFKAQTGKMCSDLKRR</sequence>
<protein>
    <submittedName>
        <fullName evidence="1">Uncharacterized protein</fullName>
    </submittedName>
</protein>
<evidence type="ECO:0000313" key="1">
    <source>
        <dbReference type="EMBL" id="KXZ73259.1"/>
    </source>
</evidence>
<reference evidence="1 2" key="1">
    <citation type="journal article" date="2016" name="Sci. Rep.">
        <title>Genomic and phenotypic characterization of the species Acinetobacter venetianus.</title>
        <authorList>
            <person name="Fondi M."/>
            <person name="Maida I."/>
            <person name="Perrin E."/>
            <person name="Orlandini V."/>
            <person name="La Torre L."/>
            <person name="Bosi E."/>
            <person name="Negroni A."/>
            <person name="Zanaroli G."/>
            <person name="Fava F."/>
            <person name="Decorosi F."/>
            <person name="Giovannetti L."/>
            <person name="Viti C."/>
            <person name="Vaneechoutte M."/>
            <person name="Dijkshoorn L."/>
            <person name="Fani R."/>
        </authorList>
    </citation>
    <scope>NUCLEOTIDE SEQUENCE [LARGE SCALE GENOMIC DNA]</scope>
    <source>
        <strain evidence="1 2">LUH13518</strain>
    </source>
</reference>
<dbReference type="RefSeq" id="WP_061523574.1">
    <property type="nucleotide sequence ID" value="NZ_JRHX01000005.1"/>
</dbReference>
<name>A0A150I0X6_9GAMM</name>